<dbReference type="Proteomes" id="UP001152607">
    <property type="component" value="Unassembled WGS sequence"/>
</dbReference>
<dbReference type="InterPro" id="IPR036915">
    <property type="entry name" value="Cyclin-like_sf"/>
</dbReference>
<feature type="compositionally biased region" description="Polar residues" evidence="1">
    <location>
        <begin position="352"/>
        <end position="364"/>
    </location>
</feature>
<reference evidence="3" key="1">
    <citation type="submission" date="2023-01" db="EMBL/GenBank/DDBJ databases">
        <authorList>
            <person name="Van Ghelder C."/>
            <person name="Rancurel C."/>
        </authorList>
    </citation>
    <scope>NUCLEOTIDE SEQUENCE</scope>
    <source>
        <strain evidence="3">CNCM I-4278</strain>
    </source>
</reference>
<evidence type="ECO:0000259" key="2">
    <source>
        <dbReference type="Pfam" id="PF14420"/>
    </source>
</evidence>
<evidence type="ECO:0000256" key="1">
    <source>
        <dbReference type="SAM" id="MobiDB-lite"/>
    </source>
</evidence>
<gene>
    <name evidence="3" type="ORF">PDIGIT_LOCUS9548</name>
</gene>
<dbReference type="OrthoDB" id="244495at2759"/>
<proteinExistence type="predicted"/>
<evidence type="ECO:0000313" key="3">
    <source>
        <dbReference type="EMBL" id="CAI6336448.1"/>
    </source>
</evidence>
<protein>
    <recommendedName>
        <fullName evidence="2">Clr5 domain-containing protein</fullName>
    </recommendedName>
</protein>
<feature type="region of interest" description="Disordered" evidence="1">
    <location>
        <begin position="345"/>
        <end position="383"/>
    </location>
</feature>
<dbReference type="EMBL" id="CAOQHR010000006">
    <property type="protein sequence ID" value="CAI6336448.1"/>
    <property type="molecule type" value="Genomic_DNA"/>
</dbReference>
<dbReference type="PANTHER" id="PTHR15615">
    <property type="match status" value="1"/>
</dbReference>
<dbReference type="Pfam" id="PF14420">
    <property type="entry name" value="Clr5"/>
    <property type="match status" value="1"/>
</dbReference>
<dbReference type="Gene3D" id="1.10.472.10">
    <property type="entry name" value="Cyclin-like"/>
    <property type="match status" value="1"/>
</dbReference>
<evidence type="ECO:0000313" key="4">
    <source>
        <dbReference type="Proteomes" id="UP001152607"/>
    </source>
</evidence>
<dbReference type="InterPro" id="IPR013922">
    <property type="entry name" value="Cyclin_PHO80-like"/>
</dbReference>
<keyword evidence="4" id="KW-1185">Reference proteome</keyword>
<dbReference type="GO" id="GO:0005634">
    <property type="term" value="C:nucleus"/>
    <property type="evidence" value="ECO:0007669"/>
    <property type="project" value="TreeGrafter"/>
</dbReference>
<dbReference type="GO" id="GO:0000307">
    <property type="term" value="C:cyclin-dependent protein kinase holoenzyme complex"/>
    <property type="evidence" value="ECO:0007669"/>
    <property type="project" value="TreeGrafter"/>
</dbReference>
<dbReference type="GO" id="GO:0016538">
    <property type="term" value="F:cyclin-dependent protein serine/threonine kinase regulator activity"/>
    <property type="evidence" value="ECO:0007669"/>
    <property type="project" value="TreeGrafter"/>
</dbReference>
<dbReference type="InterPro" id="IPR025676">
    <property type="entry name" value="Clr5_dom"/>
</dbReference>
<dbReference type="AlphaFoldDB" id="A0A9W4ULI5"/>
<name>A0A9W4ULI5_9PLEO</name>
<dbReference type="Pfam" id="PF08613">
    <property type="entry name" value="Cyclin"/>
    <property type="match status" value="1"/>
</dbReference>
<dbReference type="CDD" id="cd20557">
    <property type="entry name" value="CYCLIN_ScPCL1-like"/>
    <property type="match status" value="1"/>
</dbReference>
<dbReference type="PANTHER" id="PTHR15615:SF118">
    <property type="entry name" value="CYCLIN, HYPOTHETICAL (EUROFUNG)"/>
    <property type="match status" value="1"/>
</dbReference>
<organism evidence="3 4">
    <name type="scientific">Periconia digitata</name>
    <dbReference type="NCBI Taxonomy" id="1303443"/>
    <lineage>
        <taxon>Eukaryota</taxon>
        <taxon>Fungi</taxon>
        <taxon>Dikarya</taxon>
        <taxon>Ascomycota</taxon>
        <taxon>Pezizomycotina</taxon>
        <taxon>Dothideomycetes</taxon>
        <taxon>Pleosporomycetidae</taxon>
        <taxon>Pleosporales</taxon>
        <taxon>Massarineae</taxon>
        <taxon>Periconiaceae</taxon>
        <taxon>Periconia</taxon>
    </lineage>
</organism>
<sequence length="531" mass="60737">MDKNTARAPGHPSHVWETQRHHFTRLYTDEKKKLVEVQRIMQDEYGFYATERQYKRKIKAWGLEKNSKATEKANALVRLKETEANLDLAHVYKFRGKDIAAHKLLRYAKSHDLEPPNIVRKRLTWQRKATKARPQAVTTSLAFATHTENQDPVFVNLHELFASFICFMWFEDWDCIQSLSRSPSRWSLSYPTTGFLKWASTILSVTRLGTNHVVLAMLYVYRLKSINRTVVGKAGSEYRLALIALMLANKYLDDNCYTNKTWAEVSGIVNPEICIMEVEFLSNMRYSLAVTLQDWDFWLERLGQSQEFLLRKPTEELRIVELPDIPQNDQQTVPSAVMDTEMHDISDHESPTDSGNQISKTHITPDTEMSDLSDAPLNDVSNPKVHAIADPNIQGIPNHEFDMSGNLHPDTSNDSIESEPVMSLNPAAFELIDTSFTSMIPSPLFPSTLTMELPTPTLNPDDALLEWRAIDSLELQEGPIPDLDEFLDPSMWIEDTLEVSQLEWNSLPLLEQLGAEEERSKCKEQGSIEEL</sequence>
<comment type="caution">
    <text evidence="3">The sequence shown here is derived from an EMBL/GenBank/DDBJ whole genome shotgun (WGS) entry which is preliminary data.</text>
</comment>
<dbReference type="SUPFAM" id="SSF47954">
    <property type="entry name" value="Cyclin-like"/>
    <property type="match status" value="1"/>
</dbReference>
<dbReference type="GO" id="GO:0019901">
    <property type="term" value="F:protein kinase binding"/>
    <property type="evidence" value="ECO:0007669"/>
    <property type="project" value="InterPro"/>
</dbReference>
<feature type="domain" description="Clr5" evidence="2">
    <location>
        <begin position="13"/>
        <end position="65"/>
    </location>
</feature>
<accession>A0A9W4ULI5</accession>